<evidence type="ECO:0000313" key="2">
    <source>
        <dbReference type="Proteomes" id="UP000198688"/>
    </source>
</evidence>
<protein>
    <submittedName>
        <fullName evidence="1">Uncharacterized protein</fullName>
    </submittedName>
</protein>
<dbReference type="AlphaFoldDB" id="A0A1H2D6Q3"/>
<sequence>MTYTADVIDGGVALNNDELKILGRPSIMTSMSTGLGCK</sequence>
<dbReference type="Proteomes" id="UP000198688">
    <property type="component" value="Chromosome I"/>
</dbReference>
<evidence type="ECO:0000313" key="1">
    <source>
        <dbReference type="EMBL" id="SDT78420.1"/>
    </source>
</evidence>
<keyword evidence="2" id="KW-1185">Reference proteome</keyword>
<name>A0A1H2D6Q3_9ACTN</name>
<accession>A0A1H2D6Q3</accession>
<reference evidence="1 2" key="1">
    <citation type="submission" date="2016-10" db="EMBL/GenBank/DDBJ databases">
        <authorList>
            <person name="de Groot N.N."/>
        </authorList>
    </citation>
    <scope>NUCLEOTIDE SEQUENCE [LARGE SCALE GENOMIC DNA]</scope>
    <source>
        <strain evidence="1 2">DSM 43941</strain>
    </source>
</reference>
<organism evidence="1 2">
    <name type="scientific">Actinoplanes derwentensis</name>
    <dbReference type="NCBI Taxonomy" id="113562"/>
    <lineage>
        <taxon>Bacteria</taxon>
        <taxon>Bacillati</taxon>
        <taxon>Actinomycetota</taxon>
        <taxon>Actinomycetes</taxon>
        <taxon>Micromonosporales</taxon>
        <taxon>Micromonosporaceae</taxon>
        <taxon>Actinoplanes</taxon>
    </lineage>
</organism>
<proteinExistence type="predicted"/>
<dbReference type="EMBL" id="LT629758">
    <property type="protein sequence ID" value="SDT78420.1"/>
    <property type="molecule type" value="Genomic_DNA"/>
</dbReference>
<gene>
    <name evidence="1" type="ORF">SAMN04489716_8366</name>
</gene>